<evidence type="ECO:0000256" key="3">
    <source>
        <dbReference type="ARBA" id="ARBA00023235"/>
    </source>
</evidence>
<keyword evidence="3 4" id="KW-0413">Isomerase</keyword>
<organism evidence="5 6">
    <name type="scientific">Paenibacillus lautus</name>
    <name type="common">Bacillus lautus</name>
    <dbReference type="NCBI Taxonomy" id="1401"/>
    <lineage>
        <taxon>Bacteria</taxon>
        <taxon>Bacillati</taxon>
        <taxon>Bacillota</taxon>
        <taxon>Bacilli</taxon>
        <taxon>Bacillales</taxon>
        <taxon>Paenibacillaceae</taxon>
        <taxon>Paenibacillus</taxon>
    </lineage>
</organism>
<dbReference type="InterPro" id="IPR028584">
    <property type="entry name" value="Cellobiose_2_epim"/>
</dbReference>
<protein>
    <recommendedName>
        <fullName evidence="4">Cellobiose 2-epimerase</fullName>
        <shortName evidence="4">CE</shortName>
        <ecNumber evidence="4">5.1.3.11</ecNumber>
    </recommendedName>
</protein>
<dbReference type="KEGG" id="plw:D5F53_12180"/>
<dbReference type="GO" id="GO:0047736">
    <property type="term" value="F:cellobiose epimerase activity"/>
    <property type="evidence" value="ECO:0007669"/>
    <property type="project" value="UniProtKB-UniRule"/>
</dbReference>
<dbReference type="AlphaFoldDB" id="A0A385TK44"/>
<evidence type="ECO:0000313" key="6">
    <source>
        <dbReference type="Proteomes" id="UP000266552"/>
    </source>
</evidence>
<dbReference type="HAMAP" id="MF_00929">
    <property type="entry name" value="Cellobiose_2_epim"/>
    <property type="match status" value="1"/>
</dbReference>
<evidence type="ECO:0000256" key="1">
    <source>
        <dbReference type="ARBA" id="ARBA00001470"/>
    </source>
</evidence>
<dbReference type="Pfam" id="PF07221">
    <property type="entry name" value="GlcNAc_2-epim"/>
    <property type="match status" value="1"/>
</dbReference>
<dbReference type="Proteomes" id="UP000266552">
    <property type="component" value="Chromosome"/>
</dbReference>
<evidence type="ECO:0000256" key="4">
    <source>
        <dbReference type="HAMAP-Rule" id="MF_00929"/>
    </source>
</evidence>
<dbReference type="InterPro" id="IPR008928">
    <property type="entry name" value="6-hairpin_glycosidase_sf"/>
</dbReference>
<dbReference type="EC" id="5.1.3.11" evidence="4"/>
<comment type="similarity">
    <text evidence="2">Belongs to the N-acylglucosamine 2-epimerase family.</text>
</comment>
<name>A0A385TK44_PAELA</name>
<dbReference type="SUPFAM" id="SSF48208">
    <property type="entry name" value="Six-hairpin glycosidases"/>
    <property type="match status" value="1"/>
</dbReference>
<sequence length="399" mass="46411">MTMTLHTLSSEIRKEWLEHILPFWGGLKDETNGGFYGQVNADLRIDEQAAKGGIACSRILWSFSAAYRATGHETYLEYARHAFQFLARHLIDRQYGGLYWMVDCKGVPTDTRKHIYNQAFGVYALSEYYRASGDQEALDLAKELYRLIESKGYDAKRQAYKEEFDREWNEQPNEMLSGNGVVAHITMNTHIHVLEAYSTLYRAWPEAVVQESLHNLLSILYHHIFDADRRRLGVFFDKDWNSLVDVTSFGHDIEASWLMDEALDVIGSTNPDYKRMVLDLAYAVSERAVQQDGSLMNEQEGSHLDTSRIWWVQAEAMVGFFNAYQRTGDIQFLEQVFRMWNYTKKYIIDSRPGSEWFWSVDENGRPDQHEMAGPWKCPYHNSRFCLEILNRIEQAGSKL</sequence>
<dbReference type="GO" id="GO:0005975">
    <property type="term" value="P:carbohydrate metabolic process"/>
    <property type="evidence" value="ECO:0007669"/>
    <property type="project" value="InterPro"/>
</dbReference>
<comment type="function">
    <text evidence="4">Catalyzes the reversible epimerization of cellobiose to 4-O-beta-D-glucopyranosyl-D-mannose (Glc-Man).</text>
</comment>
<reference evidence="5 6" key="1">
    <citation type="submission" date="2018-09" db="EMBL/GenBank/DDBJ databases">
        <title>Genome Sequence of Paenibacillus lautus Strain E7593-69, Azo Dye-Degrading Bacteria, Isolated from Commercial Tattoo Inks.</title>
        <authorList>
            <person name="Nho S.W."/>
            <person name="Kim S.-J."/>
            <person name="Kweon O."/>
            <person name="Cerniglia C.E."/>
        </authorList>
    </citation>
    <scope>NUCLEOTIDE SEQUENCE [LARGE SCALE GENOMIC DNA]</scope>
    <source>
        <strain evidence="5 6">E7593-69</strain>
    </source>
</reference>
<dbReference type="RefSeq" id="WP_119847918.1">
    <property type="nucleotide sequence ID" value="NZ_CP032412.1"/>
</dbReference>
<gene>
    <name evidence="5" type="ORF">D5F53_12180</name>
</gene>
<dbReference type="EMBL" id="CP032412">
    <property type="protein sequence ID" value="AYB44006.1"/>
    <property type="molecule type" value="Genomic_DNA"/>
</dbReference>
<evidence type="ECO:0000313" key="5">
    <source>
        <dbReference type="EMBL" id="AYB44006.1"/>
    </source>
</evidence>
<dbReference type="PANTHER" id="PTHR15108">
    <property type="entry name" value="N-ACYLGLUCOSAMINE-2-EPIMERASE"/>
    <property type="match status" value="1"/>
</dbReference>
<dbReference type="InterPro" id="IPR012341">
    <property type="entry name" value="6hp_glycosidase-like_sf"/>
</dbReference>
<dbReference type="Gene3D" id="1.50.10.10">
    <property type="match status" value="1"/>
</dbReference>
<accession>A0A385TK44</accession>
<keyword evidence="6" id="KW-1185">Reference proteome</keyword>
<comment type="catalytic activity">
    <reaction evidence="1 4">
        <text>D-cellobiose = beta-D-glucosyl-(1-&gt;4)-D-mannopyranose</text>
        <dbReference type="Rhea" id="RHEA:23384"/>
        <dbReference type="ChEBI" id="CHEBI:17057"/>
        <dbReference type="ChEBI" id="CHEBI:47931"/>
        <dbReference type="EC" id="5.1.3.11"/>
    </reaction>
</comment>
<evidence type="ECO:0000256" key="2">
    <source>
        <dbReference type="ARBA" id="ARBA00008558"/>
    </source>
</evidence>
<proteinExistence type="inferred from homology"/>
<comment type="similarity">
    <text evidence="4">Belongs to the cellobiose 2-epimerase family.</text>
</comment>
<dbReference type="InterPro" id="IPR010819">
    <property type="entry name" value="AGE/CE"/>
</dbReference>